<keyword evidence="2" id="KW-1133">Transmembrane helix</keyword>
<feature type="transmembrane region" description="Helical" evidence="2">
    <location>
        <begin position="179"/>
        <end position="200"/>
    </location>
</feature>
<feature type="transmembrane region" description="Helical" evidence="2">
    <location>
        <begin position="44"/>
        <end position="61"/>
    </location>
</feature>
<organism evidence="3 4">
    <name type="scientific">Amycolatopsis orientalis</name>
    <name type="common">Nocardia orientalis</name>
    <dbReference type="NCBI Taxonomy" id="31958"/>
    <lineage>
        <taxon>Bacteria</taxon>
        <taxon>Bacillati</taxon>
        <taxon>Actinomycetota</taxon>
        <taxon>Actinomycetes</taxon>
        <taxon>Pseudonocardiales</taxon>
        <taxon>Pseudonocardiaceae</taxon>
        <taxon>Amycolatopsis</taxon>
    </lineage>
</organism>
<protein>
    <recommendedName>
        <fullName evidence="5">DUF3592 domain-containing protein</fullName>
    </recommendedName>
</protein>
<gene>
    <name evidence="3" type="ORF">SD37_17725</name>
</gene>
<dbReference type="EMBL" id="CP016174">
    <property type="protein sequence ID" value="ANN17304.1"/>
    <property type="molecule type" value="Genomic_DNA"/>
</dbReference>
<feature type="region of interest" description="Disordered" evidence="1">
    <location>
        <begin position="211"/>
        <end position="230"/>
    </location>
</feature>
<evidence type="ECO:0000313" key="3">
    <source>
        <dbReference type="EMBL" id="ANN17304.1"/>
    </source>
</evidence>
<reference evidence="3 4" key="1">
    <citation type="journal article" date="2015" name="Genome Announc.">
        <title>Draft Genome Sequence of Norvancomycin-Producing Strain Amycolatopsis orientalis CPCC200066.</title>
        <authorList>
            <person name="Lei X."/>
            <person name="Yuan F."/>
            <person name="Shi Y."/>
            <person name="Li X."/>
            <person name="Wang L."/>
            <person name="Hong B."/>
        </authorList>
    </citation>
    <scope>NUCLEOTIDE SEQUENCE [LARGE SCALE GENOMIC DNA]</scope>
    <source>
        <strain evidence="3 4">B-37</strain>
    </source>
</reference>
<dbReference type="Proteomes" id="UP000093695">
    <property type="component" value="Chromosome"/>
</dbReference>
<evidence type="ECO:0000313" key="4">
    <source>
        <dbReference type="Proteomes" id="UP000093695"/>
    </source>
</evidence>
<name>A0A193BYQ7_AMYOR</name>
<keyword evidence="2" id="KW-0472">Membrane</keyword>
<proteinExistence type="predicted"/>
<evidence type="ECO:0008006" key="5">
    <source>
        <dbReference type="Google" id="ProtNLM"/>
    </source>
</evidence>
<dbReference type="STRING" id="31958.SD37_17725"/>
<evidence type="ECO:0000256" key="1">
    <source>
        <dbReference type="SAM" id="MobiDB-lite"/>
    </source>
</evidence>
<feature type="transmembrane region" description="Helical" evidence="2">
    <location>
        <begin position="19"/>
        <end position="38"/>
    </location>
</feature>
<evidence type="ECO:0000256" key="2">
    <source>
        <dbReference type="SAM" id="Phobius"/>
    </source>
</evidence>
<sequence>MSAVPAPARRDPFAHLRGFLTGVVSGTTLCAFVVGIIIEYVPLIIAGLGLPIVYGLLLHVAGAPRRAREAAVAPVVALAKIESVRAGGTETGDIPVDFVLTVAPDGAASHRVRITHSVNLVDLPDHRPGGILVVRYPPDRPWKAKIVERPSPEWERRAAAAVIESAPESSLVHEPPEGCVFGALAVLGFVLGAALVLVLFRVELFAPEAPARTEETQSSSSGVTTSSSGSATVTVDRSLLGEGELRRTIDSLAEAADVSQVITAVVEDRRLTVVFAPTGAQVPRFDLRALAVDRVPPLVRRATATIDVGSPQTWQVTIVPFGTAVSTRVVVTGPDGSGALADGG</sequence>
<keyword evidence="2" id="KW-0812">Transmembrane</keyword>
<dbReference type="AlphaFoldDB" id="A0A193BYQ7"/>
<dbReference type="eggNOG" id="ENOG5033QHB">
    <property type="taxonomic scope" value="Bacteria"/>
</dbReference>
<keyword evidence="4" id="KW-1185">Reference proteome</keyword>
<dbReference type="KEGG" id="aori:SD37_17725"/>
<feature type="compositionally biased region" description="Low complexity" evidence="1">
    <location>
        <begin position="216"/>
        <end position="230"/>
    </location>
</feature>
<accession>A0A193BYQ7</accession>
<dbReference type="RefSeq" id="WP_044852954.1">
    <property type="nucleotide sequence ID" value="NZ_CP016174.1"/>
</dbReference>